<dbReference type="Gene3D" id="3.20.20.140">
    <property type="entry name" value="Metal-dependent hydrolases"/>
    <property type="match status" value="1"/>
</dbReference>
<comment type="caution">
    <text evidence="3">The sequence shown here is derived from an EMBL/GenBank/DDBJ whole genome shotgun (WGS) entry which is preliminary data.</text>
</comment>
<proteinExistence type="inferred from homology"/>
<dbReference type="OrthoDB" id="2135488at2759"/>
<feature type="domain" description="Amidohydrolase-related" evidence="2">
    <location>
        <begin position="9"/>
        <end position="310"/>
    </location>
</feature>
<dbReference type="SUPFAM" id="SSF51556">
    <property type="entry name" value="Metallo-dependent hydrolases"/>
    <property type="match status" value="1"/>
</dbReference>
<sequence>MAPLPKSIIDSHVHFWQPDKVNVPWVKNGQFDKRKDAVDYAEQVKLSRVKQAVYVETDVDVFHKLVEAEWIYNYSQEIQTNDSFGGIGGIVAFAPVQQGDHVVGYLRTLVRVTGGADSILKGVRCLLQDPNLDPARVLEPDFIRGIQCLESFKLSFDICIDCRSSPQQFPPIQKMVVQCPRVQFILDHMGKPPCDSQPGDTEFEFWKQQMTQLSSNLNVSCKISGLVTEFNDSHHDDKSDVVRKLKPFIQVALETFGIDRLMYGGDWPVSEAANTTWQSWLEIISELVNHWSEDDKEKLFVTNATRIYKLLNHTK</sequence>
<evidence type="ECO:0000259" key="2">
    <source>
        <dbReference type="Pfam" id="PF04909"/>
    </source>
</evidence>
<organism evidence="3 4">
    <name type="scientific">Mucor saturninus</name>
    <dbReference type="NCBI Taxonomy" id="64648"/>
    <lineage>
        <taxon>Eukaryota</taxon>
        <taxon>Fungi</taxon>
        <taxon>Fungi incertae sedis</taxon>
        <taxon>Mucoromycota</taxon>
        <taxon>Mucoromycotina</taxon>
        <taxon>Mucoromycetes</taxon>
        <taxon>Mucorales</taxon>
        <taxon>Mucorineae</taxon>
        <taxon>Mucoraceae</taxon>
        <taxon>Mucor</taxon>
    </lineage>
</organism>
<gene>
    <name evidence="3" type="ORF">INT47_012280</name>
</gene>
<evidence type="ECO:0000313" key="3">
    <source>
        <dbReference type="EMBL" id="KAG2207227.1"/>
    </source>
</evidence>
<evidence type="ECO:0000313" key="4">
    <source>
        <dbReference type="Proteomes" id="UP000603453"/>
    </source>
</evidence>
<dbReference type="Pfam" id="PF04909">
    <property type="entry name" value="Amidohydro_2"/>
    <property type="match status" value="1"/>
</dbReference>
<dbReference type="Proteomes" id="UP000603453">
    <property type="component" value="Unassembled WGS sequence"/>
</dbReference>
<dbReference type="GO" id="GO:0016787">
    <property type="term" value="F:hydrolase activity"/>
    <property type="evidence" value="ECO:0007669"/>
    <property type="project" value="InterPro"/>
</dbReference>
<dbReference type="PANTHER" id="PTHR43569:SF2">
    <property type="entry name" value="AMIDOHYDROLASE-RELATED DOMAIN-CONTAINING PROTEIN"/>
    <property type="match status" value="1"/>
</dbReference>
<dbReference type="InterPro" id="IPR032466">
    <property type="entry name" value="Metal_Hydrolase"/>
</dbReference>
<dbReference type="EMBL" id="JAEPRD010000026">
    <property type="protein sequence ID" value="KAG2207227.1"/>
    <property type="molecule type" value="Genomic_DNA"/>
</dbReference>
<protein>
    <recommendedName>
        <fullName evidence="2">Amidohydrolase-related domain-containing protein</fullName>
    </recommendedName>
</protein>
<reference evidence="3" key="1">
    <citation type="submission" date="2020-12" db="EMBL/GenBank/DDBJ databases">
        <title>Metabolic potential, ecology and presence of endohyphal bacteria is reflected in genomic diversity of Mucoromycotina.</title>
        <authorList>
            <person name="Muszewska A."/>
            <person name="Okrasinska A."/>
            <person name="Steczkiewicz K."/>
            <person name="Drgas O."/>
            <person name="Orlowska M."/>
            <person name="Perlinska-Lenart U."/>
            <person name="Aleksandrzak-Piekarczyk T."/>
            <person name="Szatraj K."/>
            <person name="Zielenkiewicz U."/>
            <person name="Pilsyk S."/>
            <person name="Malc E."/>
            <person name="Mieczkowski P."/>
            <person name="Kruszewska J.S."/>
            <person name="Biernat P."/>
            <person name="Pawlowska J."/>
        </authorList>
    </citation>
    <scope>NUCLEOTIDE SEQUENCE</scope>
    <source>
        <strain evidence="3">WA0000017839</strain>
    </source>
</reference>
<dbReference type="InterPro" id="IPR006680">
    <property type="entry name" value="Amidohydro-rel"/>
</dbReference>
<dbReference type="AlphaFoldDB" id="A0A8H7RA80"/>
<dbReference type="InterPro" id="IPR052350">
    <property type="entry name" value="Metallo-dep_Lactonases"/>
</dbReference>
<keyword evidence="4" id="KW-1185">Reference proteome</keyword>
<dbReference type="PANTHER" id="PTHR43569">
    <property type="entry name" value="AMIDOHYDROLASE"/>
    <property type="match status" value="1"/>
</dbReference>
<accession>A0A8H7RA80</accession>
<evidence type="ECO:0000256" key="1">
    <source>
        <dbReference type="ARBA" id="ARBA00038310"/>
    </source>
</evidence>
<name>A0A8H7RA80_9FUNG</name>
<comment type="similarity">
    <text evidence="1">Belongs to the metallo-dependent hydrolases superfamily.</text>
</comment>